<name>A0A3N4HUZ0_ASCIM</name>
<dbReference type="AlphaFoldDB" id="A0A3N4HUZ0"/>
<gene>
    <name evidence="3" type="ORF">BJ508DRAFT_310480</name>
</gene>
<keyword evidence="4" id="KW-1185">Reference proteome</keyword>
<feature type="compositionally biased region" description="Polar residues" evidence="1">
    <location>
        <begin position="75"/>
        <end position="86"/>
    </location>
</feature>
<feature type="region of interest" description="Disordered" evidence="1">
    <location>
        <begin position="526"/>
        <end position="548"/>
    </location>
</feature>
<organism evidence="3 4">
    <name type="scientific">Ascobolus immersus RN42</name>
    <dbReference type="NCBI Taxonomy" id="1160509"/>
    <lineage>
        <taxon>Eukaryota</taxon>
        <taxon>Fungi</taxon>
        <taxon>Dikarya</taxon>
        <taxon>Ascomycota</taxon>
        <taxon>Pezizomycotina</taxon>
        <taxon>Pezizomycetes</taxon>
        <taxon>Pezizales</taxon>
        <taxon>Ascobolaceae</taxon>
        <taxon>Ascobolus</taxon>
    </lineage>
</organism>
<dbReference type="EMBL" id="ML119732">
    <property type="protein sequence ID" value="RPA77077.1"/>
    <property type="molecule type" value="Genomic_DNA"/>
</dbReference>
<feature type="region of interest" description="Disordered" evidence="1">
    <location>
        <begin position="1"/>
        <end position="90"/>
    </location>
</feature>
<feature type="compositionally biased region" description="Acidic residues" evidence="1">
    <location>
        <begin position="480"/>
        <end position="489"/>
    </location>
</feature>
<dbReference type="OrthoDB" id="3863715at2759"/>
<evidence type="ECO:0000313" key="3">
    <source>
        <dbReference type="EMBL" id="RPA77077.1"/>
    </source>
</evidence>
<reference evidence="3 4" key="1">
    <citation type="journal article" date="2018" name="Nat. Ecol. Evol.">
        <title>Pezizomycetes genomes reveal the molecular basis of ectomycorrhizal truffle lifestyle.</title>
        <authorList>
            <person name="Murat C."/>
            <person name="Payen T."/>
            <person name="Noel B."/>
            <person name="Kuo A."/>
            <person name="Morin E."/>
            <person name="Chen J."/>
            <person name="Kohler A."/>
            <person name="Krizsan K."/>
            <person name="Balestrini R."/>
            <person name="Da Silva C."/>
            <person name="Montanini B."/>
            <person name="Hainaut M."/>
            <person name="Levati E."/>
            <person name="Barry K.W."/>
            <person name="Belfiori B."/>
            <person name="Cichocki N."/>
            <person name="Clum A."/>
            <person name="Dockter R.B."/>
            <person name="Fauchery L."/>
            <person name="Guy J."/>
            <person name="Iotti M."/>
            <person name="Le Tacon F."/>
            <person name="Lindquist E.A."/>
            <person name="Lipzen A."/>
            <person name="Malagnac F."/>
            <person name="Mello A."/>
            <person name="Molinier V."/>
            <person name="Miyauchi S."/>
            <person name="Poulain J."/>
            <person name="Riccioni C."/>
            <person name="Rubini A."/>
            <person name="Sitrit Y."/>
            <person name="Splivallo R."/>
            <person name="Traeger S."/>
            <person name="Wang M."/>
            <person name="Zifcakova L."/>
            <person name="Wipf D."/>
            <person name="Zambonelli A."/>
            <person name="Paolocci F."/>
            <person name="Nowrousian M."/>
            <person name="Ottonello S."/>
            <person name="Baldrian P."/>
            <person name="Spatafora J.W."/>
            <person name="Henrissat B."/>
            <person name="Nagy L.G."/>
            <person name="Aury J.M."/>
            <person name="Wincker P."/>
            <person name="Grigoriev I.V."/>
            <person name="Bonfante P."/>
            <person name="Martin F.M."/>
        </authorList>
    </citation>
    <scope>NUCLEOTIDE SEQUENCE [LARGE SCALE GENOMIC DNA]</scope>
    <source>
        <strain evidence="3 4">RN42</strain>
    </source>
</reference>
<proteinExistence type="predicted"/>
<dbReference type="InterPro" id="IPR045358">
    <property type="entry name" value="Ty3_capsid"/>
</dbReference>
<protein>
    <recommendedName>
        <fullName evidence="2">Ty3 transposon capsid-like protein domain-containing protein</fullName>
    </recommendedName>
</protein>
<feature type="domain" description="Ty3 transposon capsid-like protein" evidence="2">
    <location>
        <begin position="269"/>
        <end position="396"/>
    </location>
</feature>
<accession>A0A3N4HUZ0</accession>
<sequence length="548" mass="61200">MSDAGNSSTDAAAKISAGVGGFPASTPAREPYERPVSAPPKHEKTSPYILPPLNTNVGASSKTDPLLTPTRRNPGDQSPLSGTSSARLPFEGDDDEMVIIATSHLPRPIIPKPRRINEAYTGLLTALEDSNEALHTSLLQDVLNHNTIANNLGHNGITIVDALNKRLDEIRDWARHCRTTVKTLASQQEDTDRRYQTAKAELARLQAAPPTTPLNPAPGSDVPQIRVFPETPPTQPGYPTREGPIQYVMMQPSVTSPHIGEIPKTLSVPLQTNPVPNYNGSGDVESIFNFLKALQHHIRLLPHFTDLQRINYAQSYMQGSVSQWASEWQVHRPVGSWQRFLREFKQEWLPSTHTYYLSQKLQNMTLKSASQIDQFNYEYQSTLELLDITDLNTVTEGHPYFTLYLTKINNQSIQMAIQLQAHQSSLDKKPFTLKSVMRYVSRLFAAKALQAVTSAAPKPASKTAPPHRRQPTIRNIETTSAEEEEEAEALDLHAAQPRYATPTYVRRCHLCMALNHLMRECPLKPGLDALRRRKGSEKDKKDEPKGKD</sequence>
<dbReference type="Pfam" id="PF19259">
    <property type="entry name" value="Ty3_capsid"/>
    <property type="match status" value="1"/>
</dbReference>
<evidence type="ECO:0000313" key="4">
    <source>
        <dbReference type="Proteomes" id="UP000275078"/>
    </source>
</evidence>
<dbReference type="Proteomes" id="UP000275078">
    <property type="component" value="Unassembled WGS sequence"/>
</dbReference>
<evidence type="ECO:0000259" key="2">
    <source>
        <dbReference type="Pfam" id="PF19259"/>
    </source>
</evidence>
<feature type="compositionally biased region" description="Polar residues" evidence="1">
    <location>
        <begin position="53"/>
        <end position="63"/>
    </location>
</feature>
<dbReference type="STRING" id="1160509.A0A3N4HUZ0"/>
<feature type="compositionally biased region" description="Basic and acidic residues" evidence="1">
    <location>
        <begin position="536"/>
        <end position="548"/>
    </location>
</feature>
<feature type="compositionally biased region" description="Polar residues" evidence="1">
    <location>
        <begin position="1"/>
        <end position="10"/>
    </location>
</feature>
<evidence type="ECO:0000256" key="1">
    <source>
        <dbReference type="SAM" id="MobiDB-lite"/>
    </source>
</evidence>
<feature type="region of interest" description="Disordered" evidence="1">
    <location>
        <begin position="455"/>
        <end position="489"/>
    </location>
</feature>
<feature type="compositionally biased region" description="Low complexity" evidence="1">
    <location>
        <begin position="455"/>
        <end position="464"/>
    </location>
</feature>